<protein>
    <submittedName>
        <fullName evidence="1">Uncharacterized protein</fullName>
    </submittedName>
</protein>
<name>A0ABU0BSN2_9HYPH</name>
<evidence type="ECO:0000313" key="1">
    <source>
        <dbReference type="EMBL" id="MDQ0321271.1"/>
    </source>
</evidence>
<dbReference type="Proteomes" id="UP001230207">
    <property type="component" value="Unassembled WGS sequence"/>
</dbReference>
<sequence>MPDLDNENDQTLILKPAEDSKVSDPITPEISKFRALQRLTQLPGIIHRQHPAIQKVDDALGVGRAYFLQAPFGDIGDFNRPGQVLS</sequence>
<organism evidence="1 2">
    <name type="scientific">Pararhizobium capsulatum DSM 1112</name>
    <dbReference type="NCBI Taxonomy" id="1121113"/>
    <lineage>
        <taxon>Bacteria</taxon>
        <taxon>Pseudomonadati</taxon>
        <taxon>Pseudomonadota</taxon>
        <taxon>Alphaproteobacteria</taxon>
        <taxon>Hyphomicrobiales</taxon>
        <taxon>Rhizobiaceae</taxon>
        <taxon>Rhizobium/Agrobacterium group</taxon>
        <taxon>Pararhizobium</taxon>
    </lineage>
</organism>
<comment type="caution">
    <text evidence="1">The sequence shown here is derived from an EMBL/GenBank/DDBJ whole genome shotgun (WGS) entry which is preliminary data.</text>
</comment>
<evidence type="ECO:0000313" key="2">
    <source>
        <dbReference type="Proteomes" id="UP001230207"/>
    </source>
</evidence>
<proteinExistence type="predicted"/>
<reference evidence="1 2" key="1">
    <citation type="submission" date="2023-07" db="EMBL/GenBank/DDBJ databases">
        <title>Genomic Encyclopedia of Type Strains, Phase IV (KMG-IV): sequencing the most valuable type-strain genomes for metagenomic binning, comparative biology and taxonomic classification.</title>
        <authorList>
            <person name="Goeker M."/>
        </authorList>
    </citation>
    <scope>NUCLEOTIDE SEQUENCE [LARGE SCALE GENOMIC DNA]</scope>
    <source>
        <strain evidence="1 2">DSM 1112</strain>
    </source>
</reference>
<gene>
    <name evidence="1" type="ORF">QO002_003409</name>
</gene>
<dbReference type="EMBL" id="JAUSVF010000001">
    <property type="protein sequence ID" value="MDQ0321271.1"/>
    <property type="molecule type" value="Genomic_DNA"/>
</dbReference>
<accession>A0ABU0BSN2</accession>
<keyword evidence="2" id="KW-1185">Reference proteome</keyword>